<dbReference type="Proteomes" id="UP000033907">
    <property type="component" value="Unassembled WGS sequence"/>
</dbReference>
<dbReference type="AlphaFoldDB" id="A0A0G1HHF6"/>
<feature type="domain" description="DUF5667" evidence="2">
    <location>
        <begin position="25"/>
        <end position="106"/>
    </location>
</feature>
<dbReference type="Pfam" id="PF18915">
    <property type="entry name" value="DUF5667"/>
    <property type="match status" value="1"/>
</dbReference>
<feature type="compositionally biased region" description="Acidic residues" evidence="1">
    <location>
        <begin position="272"/>
        <end position="320"/>
    </location>
</feature>
<feature type="compositionally biased region" description="Low complexity" evidence="1">
    <location>
        <begin position="321"/>
        <end position="330"/>
    </location>
</feature>
<accession>A0A0G1HHF6</accession>
<gene>
    <name evidence="3" type="ORF">UV91_C0015G0010</name>
</gene>
<evidence type="ECO:0000313" key="3">
    <source>
        <dbReference type="EMBL" id="KKT10284.1"/>
    </source>
</evidence>
<organism evidence="3 4">
    <name type="scientific">Candidatus Nomurabacteria bacterium GW2011_GWF2_43_24</name>
    <dbReference type="NCBI Taxonomy" id="1618778"/>
    <lineage>
        <taxon>Bacteria</taxon>
        <taxon>Candidatus Nomuraibacteriota</taxon>
    </lineage>
</organism>
<name>A0A0G1HHF6_9BACT</name>
<evidence type="ECO:0000256" key="1">
    <source>
        <dbReference type="SAM" id="MobiDB-lite"/>
    </source>
</evidence>
<evidence type="ECO:0000259" key="2">
    <source>
        <dbReference type="Pfam" id="PF18915"/>
    </source>
</evidence>
<sequence>MIGIFIALMVVLGVGGTASVADNARPGDVLFGVDRAVENVRLSLAGEEKKNELRIKFAEERVSEIEDLSKEDDSAEGDDTVSAEVKEEKAVNVSAGIEQTLNLLADVKEQEGEDARIDDIITKLNAYVAGLPSDAQIEVGNNKLEIRFEGEDENGDDISVKFKEENGDDKSKLEIRTAEERIKIKMKNGVLEIKTKLEDDKSGKSVNTAKGLEEAEAKIFPDKTIVEVEINDEKTTFTTSANTRVGIVAAILVQFPTLTSAQVEAVLKVEVEDGDDDADEEESDDDSDEDGDEDEDSDDEDDEDKNDNDGDDADEDEDDNSGSNSGSGSN</sequence>
<protein>
    <recommendedName>
        <fullName evidence="2">DUF5667 domain-containing protein</fullName>
    </recommendedName>
</protein>
<dbReference type="InterPro" id="IPR043725">
    <property type="entry name" value="DUF5667"/>
</dbReference>
<feature type="region of interest" description="Disordered" evidence="1">
    <location>
        <begin position="270"/>
        <end position="330"/>
    </location>
</feature>
<dbReference type="EMBL" id="LCGH01000015">
    <property type="protein sequence ID" value="KKT10284.1"/>
    <property type="molecule type" value="Genomic_DNA"/>
</dbReference>
<comment type="caution">
    <text evidence="3">The sequence shown here is derived from an EMBL/GenBank/DDBJ whole genome shotgun (WGS) entry which is preliminary data.</text>
</comment>
<reference evidence="3 4" key="1">
    <citation type="journal article" date="2015" name="Nature">
        <title>rRNA introns, odd ribosomes, and small enigmatic genomes across a large radiation of phyla.</title>
        <authorList>
            <person name="Brown C.T."/>
            <person name="Hug L.A."/>
            <person name="Thomas B.C."/>
            <person name="Sharon I."/>
            <person name="Castelle C.J."/>
            <person name="Singh A."/>
            <person name="Wilkins M.J."/>
            <person name="Williams K.H."/>
            <person name="Banfield J.F."/>
        </authorList>
    </citation>
    <scope>NUCLEOTIDE SEQUENCE [LARGE SCALE GENOMIC DNA]</scope>
</reference>
<evidence type="ECO:0000313" key="4">
    <source>
        <dbReference type="Proteomes" id="UP000033907"/>
    </source>
</evidence>
<proteinExistence type="predicted"/>